<feature type="domain" description="HTH lysR-type" evidence="5">
    <location>
        <begin position="1"/>
        <end position="59"/>
    </location>
</feature>
<dbReference type="Proteomes" id="UP000654345">
    <property type="component" value="Unassembled WGS sequence"/>
</dbReference>
<dbReference type="Pfam" id="PF00126">
    <property type="entry name" value="HTH_1"/>
    <property type="match status" value="1"/>
</dbReference>
<evidence type="ECO:0000256" key="4">
    <source>
        <dbReference type="ARBA" id="ARBA00023163"/>
    </source>
</evidence>
<keyword evidence="4" id="KW-0804">Transcription</keyword>
<protein>
    <submittedName>
        <fullName evidence="6">LysR family transcriptional regulator</fullName>
    </submittedName>
</protein>
<evidence type="ECO:0000256" key="1">
    <source>
        <dbReference type="ARBA" id="ARBA00009437"/>
    </source>
</evidence>
<dbReference type="InterPro" id="IPR000847">
    <property type="entry name" value="LysR_HTH_N"/>
</dbReference>
<evidence type="ECO:0000256" key="2">
    <source>
        <dbReference type="ARBA" id="ARBA00023015"/>
    </source>
</evidence>
<keyword evidence="3" id="KW-0238">DNA-binding</keyword>
<dbReference type="PANTHER" id="PTHR30346:SF28">
    <property type="entry name" value="HTH-TYPE TRANSCRIPTIONAL REGULATOR CYNR"/>
    <property type="match status" value="1"/>
</dbReference>
<dbReference type="Pfam" id="PF03466">
    <property type="entry name" value="LysR_substrate"/>
    <property type="match status" value="1"/>
</dbReference>
<dbReference type="InterPro" id="IPR036388">
    <property type="entry name" value="WH-like_DNA-bd_sf"/>
</dbReference>
<dbReference type="Gene3D" id="3.40.190.10">
    <property type="entry name" value="Periplasmic binding protein-like II"/>
    <property type="match status" value="2"/>
</dbReference>
<dbReference type="RefSeq" id="WP_201372573.1">
    <property type="nucleotide sequence ID" value="NZ_BNJG01000002.1"/>
</dbReference>
<evidence type="ECO:0000259" key="5">
    <source>
        <dbReference type="PROSITE" id="PS50931"/>
    </source>
</evidence>
<dbReference type="InterPro" id="IPR036390">
    <property type="entry name" value="WH_DNA-bd_sf"/>
</dbReference>
<sequence>MDLIALRYFLVIAEEQHITRAAERLQMAQPNLTRLMRKLEEDLGFTLFDRSNKRRFALTPAGKTFLQQIIPLLQQYEDAVQVAKRVAQGEGGKLVVGYTPLAMFIGVLPALVQVYQRSPEVELLPRDISAVSRQMVLRMLRDGRLDVALLPHGSEEPGLACELLSTSSLVVVLPVNHPLADQQAIPLAALAREAWIQPSRSLNPRWHDDLAHLFQQAGFEPKVVHWTPQAHTLVSQVAAGLGLAILSTWTSQQLPHQGVVYRPLQDCEYLLEFHALWRRNDRSPLLQTFLRRCKGENEAS</sequence>
<comment type="caution">
    <text evidence="6">The sequence shown here is derived from an EMBL/GenBank/DDBJ whole genome shotgun (WGS) entry which is preliminary data.</text>
</comment>
<dbReference type="SUPFAM" id="SSF53850">
    <property type="entry name" value="Periplasmic binding protein-like II"/>
    <property type="match status" value="1"/>
</dbReference>
<dbReference type="InterPro" id="IPR005119">
    <property type="entry name" value="LysR_subst-bd"/>
</dbReference>
<keyword evidence="7" id="KW-1185">Reference proteome</keyword>
<dbReference type="PRINTS" id="PR00039">
    <property type="entry name" value="HTHLYSR"/>
</dbReference>
<name>A0ABQ3UTC9_9CHLR</name>
<dbReference type="CDD" id="cd08414">
    <property type="entry name" value="PBP2_LTTR_aromatics_like"/>
    <property type="match status" value="1"/>
</dbReference>
<dbReference type="PROSITE" id="PS50931">
    <property type="entry name" value="HTH_LYSR"/>
    <property type="match status" value="1"/>
</dbReference>
<proteinExistence type="inferred from homology"/>
<dbReference type="PANTHER" id="PTHR30346">
    <property type="entry name" value="TRANSCRIPTIONAL DUAL REGULATOR HCAR-RELATED"/>
    <property type="match status" value="1"/>
</dbReference>
<keyword evidence="2" id="KW-0805">Transcription regulation</keyword>
<gene>
    <name evidence="6" type="ORF">KSB_44430</name>
</gene>
<evidence type="ECO:0000313" key="6">
    <source>
        <dbReference type="EMBL" id="GHO55968.1"/>
    </source>
</evidence>
<accession>A0ABQ3UTC9</accession>
<comment type="similarity">
    <text evidence="1">Belongs to the LysR transcriptional regulatory family.</text>
</comment>
<dbReference type="SUPFAM" id="SSF46785">
    <property type="entry name" value="Winged helix' DNA-binding domain"/>
    <property type="match status" value="1"/>
</dbReference>
<evidence type="ECO:0000256" key="3">
    <source>
        <dbReference type="ARBA" id="ARBA00023125"/>
    </source>
</evidence>
<reference evidence="6 7" key="1">
    <citation type="journal article" date="2021" name="Int. J. Syst. Evol. Microbiol.">
        <title>Reticulibacter mediterranei gen. nov., sp. nov., within the new family Reticulibacteraceae fam. nov., and Ktedonospora formicarum gen. nov., sp. nov., Ktedonobacter robiniae sp. nov., Dictyobacter formicarum sp. nov. and Dictyobacter arantiisoli sp. nov., belonging to the class Ktedonobacteria.</title>
        <authorList>
            <person name="Yabe S."/>
            <person name="Zheng Y."/>
            <person name="Wang C.M."/>
            <person name="Sakai Y."/>
            <person name="Abe K."/>
            <person name="Yokota A."/>
            <person name="Donadio S."/>
            <person name="Cavaletti L."/>
            <person name="Monciardini P."/>
        </authorList>
    </citation>
    <scope>NUCLEOTIDE SEQUENCE [LARGE SCALE GENOMIC DNA]</scope>
    <source>
        <strain evidence="6 7">SOSP1-30</strain>
    </source>
</reference>
<organism evidence="6 7">
    <name type="scientific">Ktedonobacter robiniae</name>
    <dbReference type="NCBI Taxonomy" id="2778365"/>
    <lineage>
        <taxon>Bacteria</taxon>
        <taxon>Bacillati</taxon>
        <taxon>Chloroflexota</taxon>
        <taxon>Ktedonobacteria</taxon>
        <taxon>Ktedonobacterales</taxon>
        <taxon>Ktedonobacteraceae</taxon>
        <taxon>Ktedonobacter</taxon>
    </lineage>
</organism>
<dbReference type="EMBL" id="BNJG01000002">
    <property type="protein sequence ID" value="GHO55968.1"/>
    <property type="molecule type" value="Genomic_DNA"/>
</dbReference>
<dbReference type="Gene3D" id="1.10.10.10">
    <property type="entry name" value="Winged helix-like DNA-binding domain superfamily/Winged helix DNA-binding domain"/>
    <property type="match status" value="1"/>
</dbReference>
<evidence type="ECO:0000313" key="7">
    <source>
        <dbReference type="Proteomes" id="UP000654345"/>
    </source>
</evidence>